<proteinExistence type="predicted"/>
<sequence length="118" mass="13401">MPLDWDLNGCDNDGYSVMTDLGQFGAVMFEMVTGQRCRFDLLHDWKGTVEVTSTSEWKGVEELPSTSEWKTVEELPSRNEVWLGHIMEKCWNQGFQSAKALATELEELSITGDRVLNP</sequence>
<evidence type="ECO:0000313" key="2">
    <source>
        <dbReference type="Proteomes" id="UP000019478"/>
    </source>
</evidence>
<gene>
    <name evidence="1" type="ORF">A1O3_09253</name>
</gene>
<name>W9XC78_9EURO</name>
<accession>W9XC78</accession>
<comment type="caution">
    <text evidence="1">The sequence shown here is derived from an EMBL/GenBank/DDBJ whole genome shotgun (WGS) entry which is preliminary data.</text>
</comment>
<evidence type="ECO:0000313" key="1">
    <source>
        <dbReference type="EMBL" id="EXJ78092.1"/>
    </source>
</evidence>
<dbReference type="STRING" id="1182542.W9XC78"/>
<dbReference type="HOGENOM" id="CLU_2346483_0_0_1"/>
<dbReference type="RefSeq" id="XP_007737537.1">
    <property type="nucleotide sequence ID" value="XM_007739347.1"/>
</dbReference>
<keyword evidence="2" id="KW-1185">Reference proteome</keyword>
<dbReference type="EMBL" id="AMGY01000009">
    <property type="protein sequence ID" value="EXJ78092.1"/>
    <property type="molecule type" value="Genomic_DNA"/>
</dbReference>
<protein>
    <recommendedName>
        <fullName evidence="3">Serine-threonine/tyrosine-protein kinase catalytic domain-containing protein</fullName>
    </recommendedName>
</protein>
<evidence type="ECO:0008006" key="3">
    <source>
        <dbReference type="Google" id="ProtNLM"/>
    </source>
</evidence>
<dbReference type="GeneID" id="19173337"/>
<dbReference type="OrthoDB" id="1668230at2759"/>
<organism evidence="1 2">
    <name type="scientific">Capronia epimyces CBS 606.96</name>
    <dbReference type="NCBI Taxonomy" id="1182542"/>
    <lineage>
        <taxon>Eukaryota</taxon>
        <taxon>Fungi</taxon>
        <taxon>Dikarya</taxon>
        <taxon>Ascomycota</taxon>
        <taxon>Pezizomycotina</taxon>
        <taxon>Eurotiomycetes</taxon>
        <taxon>Chaetothyriomycetidae</taxon>
        <taxon>Chaetothyriales</taxon>
        <taxon>Herpotrichiellaceae</taxon>
        <taxon>Capronia</taxon>
    </lineage>
</organism>
<dbReference type="AlphaFoldDB" id="W9XC78"/>
<reference evidence="1 2" key="1">
    <citation type="submission" date="2013-03" db="EMBL/GenBank/DDBJ databases">
        <title>The Genome Sequence of Capronia epimyces CBS 606.96.</title>
        <authorList>
            <consortium name="The Broad Institute Genomics Platform"/>
            <person name="Cuomo C."/>
            <person name="de Hoog S."/>
            <person name="Gorbushina A."/>
            <person name="Walker B."/>
            <person name="Young S.K."/>
            <person name="Zeng Q."/>
            <person name="Gargeya S."/>
            <person name="Fitzgerald M."/>
            <person name="Haas B."/>
            <person name="Abouelleil A."/>
            <person name="Allen A.W."/>
            <person name="Alvarado L."/>
            <person name="Arachchi H.M."/>
            <person name="Berlin A.M."/>
            <person name="Chapman S.B."/>
            <person name="Gainer-Dewar J."/>
            <person name="Goldberg J."/>
            <person name="Griggs A."/>
            <person name="Gujja S."/>
            <person name="Hansen M."/>
            <person name="Howarth C."/>
            <person name="Imamovic A."/>
            <person name="Ireland A."/>
            <person name="Larimer J."/>
            <person name="McCowan C."/>
            <person name="Murphy C."/>
            <person name="Pearson M."/>
            <person name="Poon T.W."/>
            <person name="Priest M."/>
            <person name="Roberts A."/>
            <person name="Saif S."/>
            <person name="Shea T."/>
            <person name="Sisk P."/>
            <person name="Sykes S."/>
            <person name="Wortman J."/>
            <person name="Nusbaum C."/>
            <person name="Birren B."/>
        </authorList>
    </citation>
    <scope>NUCLEOTIDE SEQUENCE [LARGE SCALE GENOMIC DNA]</scope>
    <source>
        <strain evidence="1 2">CBS 606.96</strain>
    </source>
</reference>
<dbReference type="Proteomes" id="UP000019478">
    <property type="component" value="Unassembled WGS sequence"/>
</dbReference>